<proteinExistence type="predicted"/>
<evidence type="ECO:0000313" key="2">
    <source>
        <dbReference type="Proteomes" id="UP000190162"/>
    </source>
</evidence>
<accession>A0A1T4VM30</accession>
<gene>
    <name evidence="1" type="ORF">SAMN02745132_04052</name>
</gene>
<dbReference type="EMBL" id="FUXU01000083">
    <property type="protein sequence ID" value="SKA65996.1"/>
    <property type="molecule type" value="Genomic_DNA"/>
</dbReference>
<protein>
    <submittedName>
        <fullName evidence="1">Uncharacterized protein</fullName>
    </submittedName>
</protein>
<reference evidence="2" key="1">
    <citation type="submission" date="2017-02" db="EMBL/GenBank/DDBJ databases">
        <authorList>
            <person name="Varghese N."/>
            <person name="Submissions S."/>
        </authorList>
    </citation>
    <scope>NUCLEOTIDE SEQUENCE [LARGE SCALE GENOMIC DNA]</scope>
    <source>
        <strain evidence="2">DSM 22720</strain>
    </source>
</reference>
<dbReference type="AlphaFoldDB" id="A0A1T4VM30"/>
<name>A0A1T4VM30_9GAMM</name>
<organism evidence="1 2">
    <name type="scientific">Enterovibrio nigricans DSM 22720</name>
    <dbReference type="NCBI Taxonomy" id="1121868"/>
    <lineage>
        <taxon>Bacteria</taxon>
        <taxon>Pseudomonadati</taxon>
        <taxon>Pseudomonadota</taxon>
        <taxon>Gammaproteobacteria</taxon>
        <taxon>Vibrionales</taxon>
        <taxon>Vibrionaceae</taxon>
        <taxon>Enterovibrio</taxon>
    </lineage>
</organism>
<dbReference type="Proteomes" id="UP000190162">
    <property type="component" value="Unassembled WGS sequence"/>
</dbReference>
<evidence type="ECO:0000313" key="1">
    <source>
        <dbReference type="EMBL" id="SKA65996.1"/>
    </source>
</evidence>
<sequence length="51" mass="5895">MRPLCSLLDLYDVMLLRFIEGSHLRHLRATVNDVSGEVLRVIRENKGLESE</sequence>
<keyword evidence="2" id="KW-1185">Reference proteome</keyword>